<dbReference type="WBParaSite" id="ASIM_0000481001-mRNA-1">
    <property type="protein sequence ID" value="ASIM_0000481001-mRNA-1"/>
    <property type="gene ID" value="ASIM_0000481001"/>
</dbReference>
<sequence length="200" mass="20719">LSSLSPISSSHLYNTTNTTTTTTSNSNSTSTNSSSNNPNRSTSIIPLSGSAAPRNIASTLNVLSSNSTDPLNRQRDNNSISTTSSNAMLLDPIQRTPLPPTSVDRAMMNVVLSQPLGAHHATIIDDTCSPPVSSGRSSIVRDTPPPAAAALSSSKCDQPSNLEILASSATIVPLPSNMGTLIGSSLVKVFITAFTLVNNL</sequence>
<reference evidence="2" key="1">
    <citation type="submission" date="2017-02" db="UniProtKB">
        <authorList>
            <consortium name="WormBaseParasite"/>
        </authorList>
    </citation>
    <scope>IDENTIFICATION</scope>
</reference>
<evidence type="ECO:0000313" key="2">
    <source>
        <dbReference type="WBParaSite" id="ASIM_0000481001-mRNA-1"/>
    </source>
</evidence>
<dbReference type="AlphaFoldDB" id="A0A0M3JB36"/>
<feature type="region of interest" description="Disordered" evidence="1">
    <location>
        <begin position="1"/>
        <end position="50"/>
    </location>
</feature>
<name>A0A0M3JB36_ANISI</name>
<protein>
    <submittedName>
        <fullName evidence="2">Serine/threonine-protein kinase</fullName>
    </submittedName>
</protein>
<evidence type="ECO:0000256" key="1">
    <source>
        <dbReference type="SAM" id="MobiDB-lite"/>
    </source>
</evidence>
<accession>A0A0M3JB36</accession>
<feature type="compositionally biased region" description="Low complexity" evidence="1">
    <location>
        <begin position="1"/>
        <end position="43"/>
    </location>
</feature>
<feature type="region of interest" description="Disordered" evidence="1">
    <location>
        <begin position="63"/>
        <end position="88"/>
    </location>
</feature>
<feature type="compositionally biased region" description="Polar residues" evidence="1">
    <location>
        <begin position="63"/>
        <end position="87"/>
    </location>
</feature>
<proteinExistence type="predicted"/>
<organism evidence="2">
    <name type="scientific">Anisakis simplex</name>
    <name type="common">Herring worm</name>
    <dbReference type="NCBI Taxonomy" id="6269"/>
    <lineage>
        <taxon>Eukaryota</taxon>
        <taxon>Metazoa</taxon>
        <taxon>Ecdysozoa</taxon>
        <taxon>Nematoda</taxon>
        <taxon>Chromadorea</taxon>
        <taxon>Rhabditida</taxon>
        <taxon>Spirurina</taxon>
        <taxon>Ascaridomorpha</taxon>
        <taxon>Ascaridoidea</taxon>
        <taxon>Anisakidae</taxon>
        <taxon>Anisakis</taxon>
        <taxon>Anisakis simplex complex</taxon>
    </lineage>
</organism>
<feature type="region of interest" description="Disordered" evidence="1">
    <location>
        <begin position="128"/>
        <end position="154"/>
    </location>
</feature>